<dbReference type="Gene3D" id="3.10.28.10">
    <property type="entry name" value="Homing endonucleases"/>
    <property type="match status" value="1"/>
</dbReference>
<evidence type="ECO:0000256" key="2">
    <source>
        <dbReference type="ARBA" id="ARBA00023000"/>
    </source>
</evidence>
<dbReference type="STRING" id="1190417.SAMN05660690_4109"/>
<dbReference type="InterPro" id="IPR036844">
    <property type="entry name" value="Hint_dom_sf"/>
</dbReference>
<evidence type="ECO:0000256" key="1">
    <source>
        <dbReference type="ARBA" id="ARBA00022813"/>
    </source>
</evidence>
<keyword evidence="5" id="KW-1185">Reference proteome</keyword>
<dbReference type="InterPro" id="IPR006142">
    <property type="entry name" value="INTEIN"/>
</dbReference>
<dbReference type="GO" id="GO:0016539">
    <property type="term" value="P:intein-mediated protein splicing"/>
    <property type="evidence" value="ECO:0007669"/>
    <property type="project" value="InterPro"/>
</dbReference>
<protein>
    <submittedName>
        <fullName evidence="4">Intein C-terminal splicing region</fullName>
    </submittedName>
</protein>
<dbReference type="InterPro" id="IPR030934">
    <property type="entry name" value="Intein_C"/>
</dbReference>
<name>A0A1G6UAG5_9ACTN</name>
<keyword evidence="2" id="KW-0651">Protein splicing</keyword>
<dbReference type="NCBIfam" id="TIGR01443">
    <property type="entry name" value="intein_Cterm"/>
    <property type="match status" value="1"/>
</dbReference>
<dbReference type="GO" id="GO:0004519">
    <property type="term" value="F:endonuclease activity"/>
    <property type="evidence" value="ECO:0007669"/>
    <property type="project" value="InterPro"/>
</dbReference>
<dbReference type="AlphaFoldDB" id="A0A1G6UAG5"/>
<dbReference type="InterPro" id="IPR004042">
    <property type="entry name" value="Intein_endonuc_central"/>
</dbReference>
<reference evidence="5" key="1">
    <citation type="submission" date="2016-10" db="EMBL/GenBank/DDBJ databases">
        <authorList>
            <person name="Varghese N."/>
            <person name="Submissions S."/>
        </authorList>
    </citation>
    <scope>NUCLEOTIDE SEQUENCE [LARGE SCALE GENOMIC DNA]</scope>
    <source>
        <strain evidence="5">DSM 45421</strain>
    </source>
</reference>
<dbReference type="PRINTS" id="PR00379">
    <property type="entry name" value="INTEIN"/>
</dbReference>
<dbReference type="Gene3D" id="2.170.16.10">
    <property type="entry name" value="Hedgehog/Intein (Hint) domain"/>
    <property type="match status" value="2"/>
</dbReference>
<dbReference type="Proteomes" id="UP000199416">
    <property type="component" value="Unassembled WGS sequence"/>
</dbReference>
<evidence type="ECO:0000313" key="4">
    <source>
        <dbReference type="EMBL" id="SDD37545.1"/>
    </source>
</evidence>
<sequence>MLAVMIRMADGSQRLIRDIRVLDEVATAEGRTGTVTHVMARRHTGALIRIVAWGHSHLRCAPDRPVLTRRGFVAAGDLTDDDWIALPRYIPARADSIEPGALVNLMELRAPTRGARTVTHYGKTGAVDSVVEALPPRLPMTAALGRLLGLYAAEGNTTANKVVWTYGAHERDTLAPETVALIKEALGAEGRAQPRPNGVVNVVLYGKAWRLLFERLVPGTTKRGDKHLSEHVTAGDAAFLAGVLGGWYDGDGYVRVRGNVASRDGITVSARLALDMHAIAVGLGRRPAIVGSEPSVNRHAATRQYRWNVTLPSERKEESREGYCRCGCGERVTAGLRAVRNPLKQQYISGHHLRDYRSAQDESYLWRKVREVVEEPCEGGYVFDLEVEGDHSYIDEGIAVQDGAGGDDGR</sequence>
<gene>
    <name evidence="4" type="ORF">SAMN05660690_4109</name>
</gene>
<feature type="domain" description="DOD-type homing endonuclease" evidence="3">
    <location>
        <begin position="147"/>
        <end position="285"/>
    </location>
</feature>
<accession>A0A1G6UAG5</accession>
<dbReference type="SUPFAM" id="SSF51294">
    <property type="entry name" value="Hedgehog/intein (Hint) domain"/>
    <property type="match status" value="1"/>
</dbReference>
<dbReference type="EMBL" id="FMZF01000007">
    <property type="protein sequence ID" value="SDD37545.1"/>
    <property type="molecule type" value="Genomic_DNA"/>
</dbReference>
<proteinExistence type="predicted"/>
<dbReference type="InterPro" id="IPR027434">
    <property type="entry name" value="Homing_endonucl"/>
</dbReference>
<evidence type="ECO:0000313" key="5">
    <source>
        <dbReference type="Proteomes" id="UP000199416"/>
    </source>
</evidence>
<evidence type="ECO:0000259" key="3">
    <source>
        <dbReference type="PROSITE" id="PS50819"/>
    </source>
</evidence>
<dbReference type="PROSITE" id="PS50819">
    <property type="entry name" value="INTEIN_ENDONUCLEASE"/>
    <property type="match status" value="1"/>
</dbReference>
<keyword evidence="1" id="KW-0068">Autocatalytic cleavage</keyword>
<dbReference type="RefSeq" id="WP_175471842.1">
    <property type="nucleotide sequence ID" value="NZ_FMZF01000007.1"/>
</dbReference>
<organism evidence="4 5">
    <name type="scientific">Geodermatophilus telluris</name>
    <dbReference type="NCBI Taxonomy" id="1190417"/>
    <lineage>
        <taxon>Bacteria</taxon>
        <taxon>Bacillati</taxon>
        <taxon>Actinomycetota</taxon>
        <taxon>Actinomycetes</taxon>
        <taxon>Geodermatophilales</taxon>
        <taxon>Geodermatophilaceae</taxon>
        <taxon>Geodermatophilus</taxon>
    </lineage>
</organism>